<sequence>MSTKPDDLISYSTYKYSLTITEDTSVADVALSKRYDEAWLLARRAASLLKESFGAKKVVVFGSLAKRSLFTRWSDVDLAAWGIPDEQFYAAVGVATGLTTDFKVDLVDAQTCRDTLRRAIEAEGIEV</sequence>
<dbReference type="EMBL" id="QFGA01000001">
    <property type="protein sequence ID" value="TEB08189.1"/>
    <property type="molecule type" value="Genomic_DNA"/>
</dbReference>
<feature type="domain" description="Polymerase beta nucleotidyltransferase" evidence="1">
    <location>
        <begin position="47"/>
        <end position="126"/>
    </location>
</feature>
<organism evidence="2 3">
    <name type="scientific">Pelotomaculum schinkii</name>
    <dbReference type="NCBI Taxonomy" id="78350"/>
    <lineage>
        <taxon>Bacteria</taxon>
        <taxon>Bacillati</taxon>
        <taxon>Bacillota</taxon>
        <taxon>Clostridia</taxon>
        <taxon>Eubacteriales</taxon>
        <taxon>Desulfotomaculaceae</taxon>
        <taxon>Pelotomaculum</taxon>
    </lineage>
</organism>
<reference evidence="2 3" key="1">
    <citation type="journal article" date="2018" name="Environ. Microbiol.">
        <title>Novel energy conservation strategies and behaviour of Pelotomaculum schinkii driving syntrophic propionate catabolism.</title>
        <authorList>
            <person name="Hidalgo-Ahumada C.A.P."/>
            <person name="Nobu M.K."/>
            <person name="Narihiro T."/>
            <person name="Tamaki H."/>
            <person name="Liu W.T."/>
            <person name="Kamagata Y."/>
            <person name="Stams A.J.M."/>
            <person name="Imachi H."/>
            <person name="Sousa D.Z."/>
        </authorList>
    </citation>
    <scope>NUCLEOTIDE SEQUENCE [LARGE SCALE GENOMIC DNA]</scope>
    <source>
        <strain evidence="2 3">HH</strain>
    </source>
</reference>
<dbReference type="InterPro" id="IPR041633">
    <property type="entry name" value="Polbeta"/>
</dbReference>
<dbReference type="SUPFAM" id="SSF81301">
    <property type="entry name" value="Nucleotidyltransferase"/>
    <property type="match status" value="1"/>
</dbReference>
<protein>
    <submittedName>
        <fullName evidence="2">Nucleotidyltransferase domain protein</fullName>
    </submittedName>
</protein>
<dbReference type="GO" id="GO:0016740">
    <property type="term" value="F:transferase activity"/>
    <property type="evidence" value="ECO:0007669"/>
    <property type="project" value="UniProtKB-KW"/>
</dbReference>
<evidence type="ECO:0000313" key="2">
    <source>
        <dbReference type="EMBL" id="TEB08189.1"/>
    </source>
</evidence>
<dbReference type="Gene3D" id="3.30.460.10">
    <property type="entry name" value="Beta Polymerase, domain 2"/>
    <property type="match status" value="1"/>
</dbReference>
<dbReference type="RefSeq" id="WP_134219363.1">
    <property type="nucleotide sequence ID" value="NZ_QFGA01000001.1"/>
</dbReference>
<keyword evidence="3" id="KW-1185">Reference proteome</keyword>
<gene>
    <name evidence="2" type="ORF">Psch_01744</name>
</gene>
<accession>A0A4Y7RHE9</accession>
<dbReference type="InterPro" id="IPR043519">
    <property type="entry name" value="NT_sf"/>
</dbReference>
<dbReference type="CDD" id="cd05403">
    <property type="entry name" value="NT_KNTase_like"/>
    <property type="match status" value="1"/>
</dbReference>
<dbReference type="Pfam" id="PF18765">
    <property type="entry name" value="Polbeta"/>
    <property type="match status" value="1"/>
</dbReference>
<comment type="caution">
    <text evidence="2">The sequence shown here is derived from an EMBL/GenBank/DDBJ whole genome shotgun (WGS) entry which is preliminary data.</text>
</comment>
<dbReference type="AlphaFoldDB" id="A0A4Y7RHE9"/>
<dbReference type="Proteomes" id="UP000298324">
    <property type="component" value="Unassembled WGS sequence"/>
</dbReference>
<keyword evidence="2" id="KW-0808">Transferase</keyword>
<name>A0A4Y7RHE9_9FIRM</name>
<evidence type="ECO:0000313" key="3">
    <source>
        <dbReference type="Proteomes" id="UP000298324"/>
    </source>
</evidence>
<evidence type="ECO:0000259" key="1">
    <source>
        <dbReference type="Pfam" id="PF18765"/>
    </source>
</evidence>
<proteinExistence type="predicted"/>